<gene>
    <name evidence="1" type="ORF">H0A61_02160</name>
</gene>
<reference evidence="1" key="1">
    <citation type="submission" date="2020-07" db="EMBL/GenBank/DDBJ databases">
        <title>Koleobacter methoxysyntrophicus gen. nov., sp. nov., a novel anaerobic bacterium isolated from deep subsurface oil field and proposal of Koleobacterales ord. nov. in the phylum Firmicutes.</title>
        <authorList>
            <person name="Sakamoto S."/>
            <person name="Tamaki H."/>
        </authorList>
    </citation>
    <scope>NUCLEOTIDE SEQUENCE</scope>
    <source>
        <strain evidence="1">NRmbB1</strain>
    </source>
</reference>
<organism evidence="1 2">
    <name type="scientific">Koleobacter methoxysyntrophicus</name>
    <dbReference type="NCBI Taxonomy" id="2751313"/>
    <lineage>
        <taxon>Bacteria</taxon>
        <taxon>Bacillati</taxon>
        <taxon>Bacillota</taxon>
        <taxon>Clostridia</taxon>
        <taxon>Koleobacterales</taxon>
        <taxon>Koleobacteraceae</taxon>
        <taxon>Koleobacter</taxon>
    </lineage>
</organism>
<proteinExistence type="predicted"/>
<accession>A0A8A0RQH2</accession>
<dbReference type="EMBL" id="CP059066">
    <property type="protein sequence ID" value="QSQ09779.1"/>
    <property type="molecule type" value="Genomic_DNA"/>
</dbReference>
<evidence type="ECO:0000313" key="1">
    <source>
        <dbReference type="EMBL" id="QSQ09779.1"/>
    </source>
</evidence>
<evidence type="ECO:0000313" key="2">
    <source>
        <dbReference type="Proteomes" id="UP000662904"/>
    </source>
</evidence>
<dbReference type="InterPro" id="IPR018597">
    <property type="entry name" value="Phage_Tuc2009_YjcQ"/>
</dbReference>
<name>A0A8A0RQH2_9FIRM</name>
<dbReference type="KEGG" id="kme:H0A61_02160"/>
<dbReference type="SUPFAM" id="SSF46785">
    <property type="entry name" value="Winged helix' DNA-binding domain"/>
    <property type="match status" value="1"/>
</dbReference>
<dbReference type="Pfam" id="PF09639">
    <property type="entry name" value="YjcQ"/>
    <property type="match status" value="1"/>
</dbReference>
<dbReference type="InterPro" id="IPR036390">
    <property type="entry name" value="WH_DNA-bd_sf"/>
</dbReference>
<dbReference type="AlphaFoldDB" id="A0A8A0RQH2"/>
<protein>
    <submittedName>
        <fullName evidence="1">Uncharacterized protein</fullName>
    </submittedName>
</protein>
<keyword evidence="2" id="KW-1185">Reference proteome</keyword>
<dbReference type="Proteomes" id="UP000662904">
    <property type="component" value="Chromosome"/>
</dbReference>
<dbReference type="InterPro" id="IPR036388">
    <property type="entry name" value="WH-like_DNA-bd_sf"/>
</dbReference>
<dbReference type="RefSeq" id="WP_206707116.1">
    <property type="nucleotide sequence ID" value="NZ_CP059066.1"/>
</dbReference>
<sequence length="82" mass="9225">MKKKIILKILKSLESESKVPSKEELGLELGEYGEILEIMQHDNLIFGVDIIRGGQGNKVLKVITRDAKITVKGIDYLEKNSK</sequence>
<dbReference type="Gene3D" id="1.10.10.10">
    <property type="entry name" value="Winged helix-like DNA-binding domain superfamily/Winged helix DNA-binding domain"/>
    <property type="match status" value="1"/>
</dbReference>